<protein>
    <submittedName>
        <fullName evidence="5">Heparan N-sulfatase</fullName>
    </submittedName>
</protein>
<dbReference type="SUPFAM" id="SSF53649">
    <property type="entry name" value="Alkaline phosphatase-like"/>
    <property type="match status" value="1"/>
</dbReference>
<keyword evidence="3" id="KW-1133">Transmembrane helix</keyword>
<dbReference type="PANTHER" id="PTHR42693">
    <property type="entry name" value="ARYLSULFATASE FAMILY MEMBER"/>
    <property type="match status" value="1"/>
</dbReference>
<evidence type="ECO:0000256" key="1">
    <source>
        <dbReference type="ARBA" id="ARBA00008779"/>
    </source>
</evidence>
<dbReference type="PANTHER" id="PTHR42693:SF53">
    <property type="entry name" value="ENDO-4-O-SULFATASE"/>
    <property type="match status" value="1"/>
</dbReference>
<feature type="domain" description="Sulfatase N-terminal" evidence="4">
    <location>
        <begin position="61"/>
        <end position="360"/>
    </location>
</feature>
<feature type="transmembrane region" description="Helical" evidence="3">
    <location>
        <begin position="21"/>
        <end position="43"/>
    </location>
</feature>
<dbReference type="OrthoDB" id="9762324at2"/>
<evidence type="ECO:0000256" key="3">
    <source>
        <dbReference type="SAM" id="Phobius"/>
    </source>
</evidence>
<comment type="caution">
    <text evidence="5">The sequence shown here is derived from an EMBL/GenBank/DDBJ whole genome shotgun (WGS) entry which is preliminary data.</text>
</comment>
<gene>
    <name evidence="5" type="ORF">C5Y96_26095</name>
</gene>
<name>A0A2S8EYP1_9BACT</name>
<dbReference type="InterPro" id="IPR050738">
    <property type="entry name" value="Sulfatase"/>
</dbReference>
<dbReference type="InterPro" id="IPR000917">
    <property type="entry name" value="Sulfatase_N"/>
</dbReference>
<evidence type="ECO:0000313" key="6">
    <source>
        <dbReference type="Proteomes" id="UP000240009"/>
    </source>
</evidence>
<dbReference type="GO" id="GO:0004065">
    <property type="term" value="F:arylsulfatase activity"/>
    <property type="evidence" value="ECO:0007669"/>
    <property type="project" value="TreeGrafter"/>
</dbReference>
<keyword evidence="2" id="KW-0378">Hydrolase</keyword>
<evidence type="ECO:0000259" key="4">
    <source>
        <dbReference type="Pfam" id="PF00884"/>
    </source>
</evidence>
<dbReference type="Pfam" id="PF00884">
    <property type="entry name" value="Sulfatase"/>
    <property type="match status" value="1"/>
</dbReference>
<dbReference type="AlphaFoldDB" id="A0A2S8EYP1"/>
<dbReference type="InterPro" id="IPR017850">
    <property type="entry name" value="Alkaline_phosphatase_core_sf"/>
</dbReference>
<comment type="similarity">
    <text evidence="1">Belongs to the sulfatase family.</text>
</comment>
<keyword evidence="3" id="KW-0812">Transmembrane</keyword>
<dbReference type="Proteomes" id="UP000240009">
    <property type="component" value="Unassembled WGS sequence"/>
</dbReference>
<reference evidence="5 6" key="1">
    <citation type="submission" date="2018-02" db="EMBL/GenBank/DDBJ databases">
        <title>Comparative genomes isolates from brazilian mangrove.</title>
        <authorList>
            <person name="Araujo J.E."/>
            <person name="Taketani R.G."/>
            <person name="Silva M.C.P."/>
            <person name="Loureco M.V."/>
            <person name="Andreote F.D."/>
        </authorList>
    </citation>
    <scope>NUCLEOTIDE SEQUENCE [LARGE SCALE GENOMIC DNA]</scope>
    <source>
        <strain evidence="5 6">HEX-2 MGV</strain>
    </source>
</reference>
<sequence>MGRESPYLLTFLEKLHCLRCPLIQTVLSFARFTTAFVLSLILFSTIATISQAADDAKRPDRNVIFFITDDESPTLGCYGDKVAVTPTIDALAKDGTLFRNAFATTASCSASRSVVLTGLHNHMNGQYGHTHHFHKFSSYHDVVSLALPRLMAQAGYRTGLCGKYHVAPEAVFHFEKTIPGNTRSPVEMANNCKDFITADSDKPFFLYFATSDPHRGGGVDKTSPLELKPDLFGNKPNKKAYPGIEEVFYDPAEVPIPEFLSDTPDTRAELSQYYQAVSRIDQGLKRLVDILKENGLYDKTMIIFTADHGMAFSGGKTTVYEGGLRVPFVVRNPYEKKRGVETDAMISHVDITPSILDFAGGLDREAQRPKHPINANAFWKERGEALQENRNGGNKFDQYHGKSWIPLLGDPEATTHDSIFASHTFHEIQMYYPMRVYRDKHFKLIWNIAHKLDYPFASDLWAASSWQAQYQKGEDAPYGNKTVGEYIHRPEFEFFNIETDPEETLNLANDPAYAEKLEEYKAKLKAKQKELDDPWIMKWSYQ</sequence>
<dbReference type="CDD" id="cd16027">
    <property type="entry name" value="SGSH"/>
    <property type="match status" value="1"/>
</dbReference>
<evidence type="ECO:0000256" key="2">
    <source>
        <dbReference type="ARBA" id="ARBA00022801"/>
    </source>
</evidence>
<accession>A0A2S8EYP1</accession>
<evidence type="ECO:0000313" key="5">
    <source>
        <dbReference type="EMBL" id="PQO24981.1"/>
    </source>
</evidence>
<dbReference type="EMBL" id="PUIA01000094">
    <property type="protein sequence ID" value="PQO24981.1"/>
    <property type="molecule type" value="Genomic_DNA"/>
</dbReference>
<organism evidence="5 6">
    <name type="scientific">Blastopirellula marina</name>
    <dbReference type="NCBI Taxonomy" id="124"/>
    <lineage>
        <taxon>Bacteria</taxon>
        <taxon>Pseudomonadati</taxon>
        <taxon>Planctomycetota</taxon>
        <taxon>Planctomycetia</taxon>
        <taxon>Pirellulales</taxon>
        <taxon>Pirellulaceae</taxon>
        <taxon>Blastopirellula</taxon>
    </lineage>
</organism>
<keyword evidence="3" id="KW-0472">Membrane</keyword>
<proteinExistence type="inferred from homology"/>
<dbReference type="Gene3D" id="3.40.720.10">
    <property type="entry name" value="Alkaline Phosphatase, subunit A"/>
    <property type="match status" value="1"/>
</dbReference>